<dbReference type="Gene3D" id="3.40.50.880">
    <property type="match status" value="1"/>
</dbReference>
<protein>
    <submittedName>
        <fullName evidence="3">Glutamine amidotransferase</fullName>
    </submittedName>
</protein>
<keyword evidence="3" id="KW-0315">Glutamine amidotransferase</keyword>
<dbReference type="Pfam" id="PF01965">
    <property type="entry name" value="DJ-1_PfpI"/>
    <property type="match status" value="1"/>
</dbReference>
<evidence type="ECO:0000256" key="1">
    <source>
        <dbReference type="ARBA" id="ARBA00008542"/>
    </source>
</evidence>
<dbReference type="OrthoDB" id="9792284at2"/>
<comment type="similarity">
    <text evidence="1">Belongs to the peptidase C56 family.</text>
</comment>
<gene>
    <name evidence="3" type="ORF">SAJA_01920</name>
</gene>
<evidence type="ECO:0000313" key="4">
    <source>
        <dbReference type="Proteomes" id="UP000285310"/>
    </source>
</evidence>
<accession>A0A423Q108</accession>
<keyword evidence="4" id="KW-1185">Reference proteome</keyword>
<dbReference type="RefSeq" id="WP_123656963.1">
    <property type="nucleotide sequence ID" value="NZ_AYKG01000003.1"/>
</dbReference>
<evidence type="ECO:0000313" key="3">
    <source>
        <dbReference type="EMBL" id="ROO31935.1"/>
    </source>
</evidence>
<dbReference type="InterPro" id="IPR006286">
    <property type="entry name" value="C56_PfpI-like"/>
</dbReference>
<dbReference type="PANTHER" id="PTHR42733">
    <property type="entry name" value="DJ-1 PROTEIN"/>
    <property type="match status" value="1"/>
</dbReference>
<proteinExistence type="inferred from homology"/>
<dbReference type="PROSITE" id="PS51276">
    <property type="entry name" value="PEPTIDASE_C56_PFPI"/>
    <property type="match status" value="1"/>
</dbReference>
<organism evidence="3 4">
    <name type="scientific">Salinisphaera japonica YTM-1</name>
    <dbReference type="NCBI Taxonomy" id="1209778"/>
    <lineage>
        <taxon>Bacteria</taxon>
        <taxon>Pseudomonadati</taxon>
        <taxon>Pseudomonadota</taxon>
        <taxon>Gammaproteobacteria</taxon>
        <taxon>Salinisphaerales</taxon>
        <taxon>Salinisphaeraceae</taxon>
        <taxon>Salinisphaera</taxon>
    </lineage>
</organism>
<keyword evidence="3" id="KW-0808">Transferase</keyword>
<dbReference type="PANTHER" id="PTHR42733:SF12">
    <property type="entry name" value="PROTEINASE"/>
    <property type="match status" value="1"/>
</dbReference>
<dbReference type="AlphaFoldDB" id="A0A423Q108"/>
<name>A0A423Q108_9GAMM</name>
<dbReference type="FunCoup" id="A0A423Q108">
    <property type="interactions" value="243"/>
</dbReference>
<dbReference type="InterPro" id="IPR002818">
    <property type="entry name" value="DJ-1/PfpI"/>
</dbReference>
<evidence type="ECO:0000259" key="2">
    <source>
        <dbReference type="Pfam" id="PF01965"/>
    </source>
</evidence>
<dbReference type="InParanoid" id="A0A423Q108"/>
<dbReference type="GO" id="GO:0016740">
    <property type="term" value="F:transferase activity"/>
    <property type="evidence" value="ECO:0007669"/>
    <property type="project" value="UniProtKB-KW"/>
</dbReference>
<feature type="domain" description="DJ-1/PfpI" evidence="2">
    <location>
        <begin position="8"/>
        <end position="177"/>
    </location>
</feature>
<dbReference type="InterPro" id="IPR029062">
    <property type="entry name" value="Class_I_gatase-like"/>
</dbReference>
<dbReference type="NCBIfam" id="TIGR01382">
    <property type="entry name" value="PfpI"/>
    <property type="match status" value="1"/>
</dbReference>
<dbReference type="CDD" id="cd03134">
    <property type="entry name" value="GATase1_PfpI_like"/>
    <property type="match status" value="1"/>
</dbReference>
<dbReference type="SUPFAM" id="SSF52317">
    <property type="entry name" value="Class I glutamine amidotransferase-like"/>
    <property type="match status" value="1"/>
</dbReference>
<comment type="caution">
    <text evidence="3">The sequence shown here is derived from an EMBL/GenBank/DDBJ whole genome shotgun (WGS) entry which is preliminary data.</text>
</comment>
<dbReference type="Proteomes" id="UP000285310">
    <property type="component" value="Unassembled WGS sequence"/>
</dbReference>
<sequence>MAGELQGKKIAFLVTDGFEQIELTRPWQDIKDAGAEVELISLKSGEIQGMNADINKGDTFKVDKTVDEVSASDYHGLVLPGGVVNPDALRVNDKAVTFVRDFFAQHKPVAAICHAPIMLIEANVLDGRTVTSFPSIKTDIQNAGGNWVDQEMVCDEGLVTSRTPDDLDAFCAKAIEEFAEGKHEDQTT</sequence>
<reference evidence="3 4" key="1">
    <citation type="submission" date="2013-10" db="EMBL/GenBank/DDBJ databases">
        <title>Salinisphaera japonica YTM-1 Genome Sequencing.</title>
        <authorList>
            <person name="Lai Q."/>
            <person name="Li C."/>
            <person name="Shao Z."/>
        </authorList>
    </citation>
    <scope>NUCLEOTIDE SEQUENCE [LARGE SCALE GENOMIC DNA]</scope>
    <source>
        <strain evidence="3 4">YTM-1</strain>
    </source>
</reference>
<dbReference type="EMBL" id="AYKG01000003">
    <property type="protein sequence ID" value="ROO31935.1"/>
    <property type="molecule type" value="Genomic_DNA"/>
</dbReference>